<name>A0A087T6S7_STEMI</name>
<dbReference type="Pfam" id="PF16053">
    <property type="entry name" value="MRP-S34"/>
    <property type="match status" value="1"/>
</dbReference>
<dbReference type="GO" id="GO:0005739">
    <property type="term" value="C:mitochondrion"/>
    <property type="evidence" value="ECO:0007669"/>
    <property type="project" value="InterPro"/>
</dbReference>
<dbReference type="OMA" id="GNVWAEE"/>
<dbReference type="GO" id="GO:0003735">
    <property type="term" value="F:structural constituent of ribosome"/>
    <property type="evidence" value="ECO:0007669"/>
    <property type="project" value="InterPro"/>
</dbReference>
<dbReference type="PANTHER" id="PTHR28589">
    <property type="entry name" value="28S RIBOSOMAL PROTEIN S34, MITOCHONDRIAL"/>
    <property type="match status" value="1"/>
</dbReference>
<proteinExistence type="predicted"/>
<dbReference type="InterPro" id="IPR032053">
    <property type="entry name" value="Ribosomal_mS34"/>
</dbReference>
<reference evidence="1 2" key="1">
    <citation type="submission" date="2013-11" db="EMBL/GenBank/DDBJ databases">
        <title>Genome sequencing of Stegodyphus mimosarum.</title>
        <authorList>
            <person name="Bechsgaard J."/>
        </authorList>
    </citation>
    <scope>NUCLEOTIDE SEQUENCE [LARGE SCALE GENOMIC DNA]</scope>
</reference>
<sequence>MPVKVIGKKSWFVGKYLFEILCNLKNYGVGRVVVKNSYSKYPEISYYVIRKVVPMREIIGIGPDELLYGKVWVDEVYRGRKMEGLRLLTYDTCFTDYHLIPKEDEDKYLKYETKDILKTLPKYDDLPPVLSELIKAKNPDVKEPKLELVYKDLSEHLVYRIAEEGETPDYKLKV</sequence>
<evidence type="ECO:0008006" key="3">
    <source>
        <dbReference type="Google" id="ProtNLM"/>
    </source>
</evidence>
<organism evidence="1 2">
    <name type="scientific">Stegodyphus mimosarum</name>
    <name type="common">African social velvet spider</name>
    <dbReference type="NCBI Taxonomy" id="407821"/>
    <lineage>
        <taxon>Eukaryota</taxon>
        <taxon>Metazoa</taxon>
        <taxon>Ecdysozoa</taxon>
        <taxon>Arthropoda</taxon>
        <taxon>Chelicerata</taxon>
        <taxon>Arachnida</taxon>
        <taxon>Araneae</taxon>
        <taxon>Araneomorphae</taxon>
        <taxon>Entelegynae</taxon>
        <taxon>Eresoidea</taxon>
        <taxon>Eresidae</taxon>
        <taxon>Stegodyphus</taxon>
    </lineage>
</organism>
<dbReference type="STRING" id="407821.A0A087T6S7"/>
<feature type="non-terminal residue" evidence="1">
    <location>
        <position position="174"/>
    </location>
</feature>
<evidence type="ECO:0000313" key="2">
    <source>
        <dbReference type="Proteomes" id="UP000054359"/>
    </source>
</evidence>
<gene>
    <name evidence="1" type="ORF">X975_12086</name>
</gene>
<dbReference type="PANTHER" id="PTHR28589:SF1">
    <property type="entry name" value="SMALL RIBOSOMAL SUBUNIT PROTEIN MS34"/>
    <property type="match status" value="1"/>
</dbReference>
<protein>
    <recommendedName>
        <fullName evidence="3">28S ribosomal protein S34, mitochondrial</fullName>
    </recommendedName>
</protein>
<accession>A0A087T6S7</accession>
<dbReference type="Proteomes" id="UP000054359">
    <property type="component" value="Unassembled WGS sequence"/>
</dbReference>
<dbReference type="AlphaFoldDB" id="A0A087T6S7"/>
<keyword evidence="2" id="KW-1185">Reference proteome</keyword>
<evidence type="ECO:0000313" key="1">
    <source>
        <dbReference type="EMBL" id="KFM60816.1"/>
    </source>
</evidence>
<dbReference type="EMBL" id="KK113697">
    <property type="protein sequence ID" value="KFM60816.1"/>
    <property type="molecule type" value="Genomic_DNA"/>
</dbReference>
<dbReference type="OrthoDB" id="16434at2759"/>